<keyword evidence="2" id="KW-1185">Reference proteome</keyword>
<evidence type="ECO:0000313" key="2">
    <source>
        <dbReference type="Proteomes" id="UP000823674"/>
    </source>
</evidence>
<dbReference type="Proteomes" id="UP000823674">
    <property type="component" value="Chromosome A07"/>
</dbReference>
<sequence length="159" mass="18164">MESIDAFGHSRHPMLKGKEIKAQEDLYASKGRGRNVRVHNRKKEITEHPLGENLFNHDLDDAYFYQYLLVGVKQRNVSKSFESRSSSLNIFALHQLDERRASLLSYISFLLMSNINFYKIWSAASDAKASDSSLYFEVICRSLNASITMLSEPPKDKAA</sequence>
<comment type="caution">
    <text evidence="1">The sequence shown here is derived from an EMBL/GenBank/DDBJ whole genome shotgun (WGS) entry which is preliminary data.</text>
</comment>
<name>A0ABQ7L200_BRACM</name>
<organism evidence="1 2">
    <name type="scientific">Brassica rapa subsp. trilocularis</name>
    <dbReference type="NCBI Taxonomy" id="1813537"/>
    <lineage>
        <taxon>Eukaryota</taxon>
        <taxon>Viridiplantae</taxon>
        <taxon>Streptophyta</taxon>
        <taxon>Embryophyta</taxon>
        <taxon>Tracheophyta</taxon>
        <taxon>Spermatophyta</taxon>
        <taxon>Magnoliopsida</taxon>
        <taxon>eudicotyledons</taxon>
        <taxon>Gunneridae</taxon>
        <taxon>Pentapetalae</taxon>
        <taxon>rosids</taxon>
        <taxon>malvids</taxon>
        <taxon>Brassicales</taxon>
        <taxon>Brassicaceae</taxon>
        <taxon>Brassiceae</taxon>
        <taxon>Brassica</taxon>
    </lineage>
</organism>
<reference evidence="1 2" key="1">
    <citation type="submission" date="2021-03" db="EMBL/GenBank/DDBJ databases">
        <authorList>
            <person name="King G.J."/>
            <person name="Bancroft I."/>
            <person name="Baten A."/>
            <person name="Bloomfield J."/>
            <person name="Borpatragohain P."/>
            <person name="He Z."/>
            <person name="Irish N."/>
            <person name="Irwin J."/>
            <person name="Liu K."/>
            <person name="Mauleon R.P."/>
            <person name="Moore J."/>
            <person name="Morris R."/>
            <person name="Ostergaard L."/>
            <person name="Wang B."/>
            <person name="Wells R."/>
        </authorList>
    </citation>
    <scope>NUCLEOTIDE SEQUENCE [LARGE SCALE GENOMIC DNA]</scope>
    <source>
        <strain evidence="1">R-o-18</strain>
        <tissue evidence="1">Leaf</tissue>
    </source>
</reference>
<gene>
    <name evidence="1" type="primary">A07g508410.1_BraROA</name>
    <name evidence="1" type="ORF">IGI04_028469</name>
</gene>
<dbReference type="EMBL" id="JADBGQ010000009">
    <property type="protein sequence ID" value="KAG5380627.1"/>
    <property type="molecule type" value="Genomic_DNA"/>
</dbReference>
<proteinExistence type="predicted"/>
<evidence type="ECO:0000313" key="1">
    <source>
        <dbReference type="EMBL" id="KAG5380627.1"/>
    </source>
</evidence>
<protein>
    <submittedName>
        <fullName evidence="1">Uncharacterized protein</fullName>
    </submittedName>
</protein>
<accession>A0ABQ7L200</accession>